<accession>A0A3A2Z5I2</accession>
<reference evidence="3" key="1">
    <citation type="submission" date="2017-02" db="EMBL/GenBank/DDBJ databases">
        <authorList>
            <person name="Tafer H."/>
            <person name="Lopandic K."/>
        </authorList>
    </citation>
    <scope>NUCLEOTIDE SEQUENCE [LARGE SCALE GENOMIC DNA]</scope>
    <source>
        <strain evidence="3">CBS 366.77</strain>
    </source>
</reference>
<protein>
    <submittedName>
        <fullName evidence="2">Uncharacterized protein</fullName>
    </submittedName>
</protein>
<sequence>MPPIGTPSPFRIPPPRTNPSRPNPSSQFASTPRFLLSQDSTPRPTKDKDDIDGDESPYSTPVAARWAGQRSRQGGGELIEDSEDNLSQDIEQSRPHPDGIDDRDISSSPPEATGTIGAEFDILFGSPRDRSKRRRISLETETPATQRGRATHHDPIFSSSPNEPPNSPQTTSPVPRRRIIHQTQEPTPSRPIPNNTLNNQSPIPSTPATTKTPFRNLPRFKISSIQQPPPSSQSQFGPVTPFPARDTSPPRRKPGFVIPRSPSPTGIPEEDPSIPTPFSPSSRTLHRRGRGRGGAQEYVPGGMAAEVRSWILEMGTKREQLPPDAVNQNYLLTARVEDARRGGFGSSGPVTFVVGRCVRASGGEGSGFAQQDDRNIVLFGAPKVSPQGASAENMAELKTGNLVGIYRGLVWEVELDKLESMGNGEGEREADPRPGGQDNSREKEKWLVCMEWDLLE</sequence>
<feature type="region of interest" description="Disordered" evidence="1">
    <location>
        <begin position="1"/>
        <end position="298"/>
    </location>
</feature>
<feature type="compositionally biased region" description="Basic and acidic residues" evidence="1">
    <location>
        <begin position="91"/>
        <end position="105"/>
    </location>
</feature>
<feature type="compositionally biased region" description="Polar residues" evidence="1">
    <location>
        <begin position="181"/>
        <end position="213"/>
    </location>
</feature>
<dbReference type="EMBL" id="MVGC01000570">
    <property type="protein sequence ID" value="RJE18358.1"/>
    <property type="molecule type" value="Genomic_DNA"/>
</dbReference>
<evidence type="ECO:0000313" key="3">
    <source>
        <dbReference type="Proteomes" id="UP000266188"/>
    </source>
</evidence>
<evidence type="ECO:0000256" key="1">
    <source>
        <dbReference type="SAM" id="MobiDB-lite"/>
    </source>
</evidence>
<feature type="compositionally biased region" description="Pro residues" evidence="1">
    <location>
        <begin position="1"/>
        <end position="17"/>
    </location>
</feature>
<proteinExistence type="predicted"/>
<organism evidence="2 3">
    <name type="scientific">Aspergillus sclerotialis</name>
    <dbReference type="NCBI Taxonomy" id="2070753"/>
    <lineage>
        <taxon>Eukaryota</taxon>
        <taxon>Fungi</taxon>
        <taxon>Dikarya</taxon>
        <taxon>Ascomycota</taxon>
        <taxon>Pezizomycotina</taxon>
        <taxon>Eurotiomycetes</taxon>
        <taxon>Eurotiomycetidae</taxon>
        <taxon>Eurotiales</taxon>
        <taxon>Aspergillaceae</taxon>
        <taxon>Aspergillus</taxon>
        <taxon>Aspergillus subgen. Polypaecilum</taxon>
    </lineage>
</organism>
<feature type="compositionally biased region" description="Basic and acidic residues" evidence="1">
    <location>
        <begin position="420"/>
        <end position="432"/>
    </location>
</feature>
<keyword evidence="3" id="KW-1185">Reference proteome</keyword>
<comment type="caution">
    <text evidence="2">The sequence shown here is derived from an EMBL/GenBank/DDBJ whole genome shotgun (WGS) entry which is preliminary data.</text>
</comment>
<name>A0A3A2Z5I2_9EURO</name>
<gene>
    <name evidence="2" type="ORF">PHISCL_09306</name>
</gene>
<evidence type="ECO:0000313" key="2">
    <source>
        <dbReference type="EMBL" id="RJE18358.1"/>
    </source>
</evidence>
<dbReference type="Proteomes" id="UP000266188">
    <property type="component" value="Unassembled WGS sequence"/>
</dbReference>
<dbReference type="AlphaFoldDB" id="A0A3A2Z5I2"/>
<dbReference type="OrthoDB" id="5389296at2759"/>
<feature type="region of interest" description="Disordered" evidence="1">
    <location>
        <begin position="420"/>
        <end position="444"/>
    </location>
</feature>